<feature type="region of interest" description="Disordered" evidence="1">
    <location>
        <begin position="55"/>
        <end position="77"/>
    </location>
</feature>
<reference evidence="2" key="1">
    <citation type="submission" date="2021-02" db="EMBL/GenBank/DDBJ databases">
        <authorList>
            <person name="Dougan E. K."/>
            <person name="Rhodes N."/>
            <person name="Thang M."/>
            <person name="Chan C."/>
        </authorList>
    </citation>
    <scope>NUCLEOTIDE SEQUENCE</scope>
</reference>
<feature type="compositionally biased region" description="Basic and acidic residues" evidence="1">
    <location>
        <begin position="55"/>
        <end position="69"/>
    </location>
</feature>
<dbReference type="EMBL" id="CAJNNV010030623">
    <property type="protein sequence ID" value="CAE8633088.1"/>
    <property type="molecule type" value="Genomic_DNA"/>
</dbReference>
<sequence>MQTSPSAVYVCACRHLTFCSQACLDKVNVDGHTTDYCGKGSSAGFAGTMQERVTTNKRDQKKQQKRIDEADSQASNNVRAYVEGRGRHDPSEGQYIVSPLRQRALDAADGDPTAIGTVALQLLRRTALQDKSGRVINGVDLNQSKYETDAKAVLYLYKAAAMRHRGTIVAYADKLYFGRGTDLRRREAQDVANMAHDLPREEQLYWKDEAKDMFESRGLLRRELEATVNSLVLFNHRIGQKLRRHCKADVGSARASVDQICAR</sequence>
<proteinExistence type="predicted"/>
<name>A0A813H644_POLGL</name>
<gene>
    <name evidence="2" type="ORF">PGLA1383_LOCUS49002</name>
</gene>
<protein>
    <submittedName>
        <fullName evidence="2">Uncharacterized protein</fullName>
    </submittedName>
</protein>
<evidence type="ECO:0000313" key="3">
    <source>
        <dbReference type="Proteomes" id="UP000654075"/>
    </source>
</evidence>
<evidence type="ECO:0000313" key="2">
    <source>
        <dbReference type="EMBL" id="CAE8633088.1"/>
    </source>
</evidence>
<dbReference type="AlphaFoldDB" id="A0A813H644"/>
<dbReference type="Proteomes" id="UP000654075">
    <property type="component" value="Unassembled WGS sequence"/>
</dbReference>
<evidence type="ECO:0000256" key="1">
    <source>
        <dbReference type="SAM" id="MobiDB-lite"/>
    </source>
</evidence>
<keyword evidence="3" id="KW-1185">Reference proteome</keyword>
<accession>A0A813H644</accession>
<comment type="caution">
    <text evidence="2">The sequence shown here is derived from an EMBL/GenBank/DDBJ whole genome shotgun (WGS) entry which is preliminary data.</text>
</comment>
<organism evidence="2 3">
    <name type="scientific">Polarella glacialis</name>
    <name type="common">Dinoflagellate</name>
    <dbReference type="NCBI Taxonomy" id="89957"/>
    <lineage>
        <taxon>Eukaryota</taxon>
        <taxon>Sar</taxon>
        <taxon>Alveolata</taxon>
        <taxon>Dinophyceae</taxon>
        <taxon>Suessiales</taxon>
        <taxon>Suessiaceae</taxon>
        <taxon>Polarella</taxon>
    </lineage>
</organism>